<evidence type="ECO:0000256" key="10">
    <source>
        <dbReference type="ARBA" id="ARBA00031323"/>
    </source>
</evidence>
<evidence type="ECO:0000256" key="9">
    <source>
        <dbReference type="ARBA" id="ARBA00030757"/>
    </source>
</evidence>
<dbReference type="EC" id="2.1.1.77" evidence="3"/>
<sequence length="421" mass="44635">MTPTLGIGEVADAPARLAGRLADQLTHDGHLTSEHWCAALEAVGRELFVPDRARCAPDLAGAAPYAIDRSADPRAWLDAVYSDSAIITQVDDGQGDPAGGVGRASSSLSAPGIAVAFLELLDPSPGDHVLEIGTGTGWTAAVLTHRTGPGTVTTLEIDPAVAAQADRNLRAAGLTPGSDIHPLTRDGADGHTEHAPYDHVHVTCGITTIPHAWITQTRPGGVIALPWMPEHGDGRKLRLHVHDDQTAHGRFHGVASYMMLRGQRTAMPGIDLGQGAWTESETRTDPRALAWDGPGQDLAITAAMPDVIIDHHVNAATGGFRMEMATVDGGSLAVVQSAWGIEAAQVLQRGTRRLWDEAEAARTWWLDAGAPEPARYGMTVGPHWQHLWLDNPDQLIHPEPAAAPADRTPEAATSIALRRPS</sequence>
<keyword evidence="14" id="KW-1185">Reference proteome</keyword>
<evidence type="ECO:0000256" key="1">
    <source>
        <dbReference type="ARBA" id="ARBA00004496"/>
    </source>
</evidence>
<keyword evidence="7 13" id="KW-0808">Transferase</keyword>
<evidence type="ECO:0000256" key="12">
    <source>
        <dbReference type="SAM" id="MobiDB-lite"/>
    </source>
</evidence>
<dbReference type="Gene3D" id="3.40.50.150">
    <property type="entry name" value="Vaccinia Virus protein VP39"/>
    <property type="match status" value="1"/>
</dbReference>
<evidence type="ECO:0000313" key="14">
    <source>
        <dbReference type="Proteomes" id="UP000282674"/>
    </source>
</evidence>
<evidence type="ECO:0000256" key="6">
    <source>
        <dbReference type="ARBA" id="ARBA00022603"/>
    </source>
</evidence>
<dbReference type="GO" id="GO:0005737">
    <property type="term" value="C:cytoplasm"/>
    <property type="evidence" value="ECO:0007669"/>
    <property type="project" value="UniProtKB-SubCell"/>
</dbReference>
<dbReference type="CDD" id="cd02440">
    <property type="entry name" value="AdoMet_MTases"/>
    <property type="match status" value="1"/>
</dbReference>
<dbReference type="PANTHER" id="PTHR11579">
    <property type="entry name" value="PROTEIN-L-ISOASPARTATE O-METHYLTRANSFERASE"/>
    <property type="match status" value="1"/>
</dbReference>
<keyword evidence="5" id="KW-0963">Cytoplasm</keyword>
<dbReference type="InterPro" id="IPR000682">
    <property type="entry name" value="PCMT"/>
</dbReference>
<dbReference type="RefSeq" id="WP_122198025.1">
    <property type="nucleotide sequence ID" value="NZ_JBHSKC010000012.1"/>
</dbReference>
<feature type="compositionally biased region" description="Low complexity" evidence="12">
    <location>
        <begin position="398"/>
        <end position="413"/>
    </location>
</feature>
<comment type="caution">
    <text evidence="13">The sequence shown here is derived from an EMBL/GenBank/DDBJ whole genome shotgun (WGS) entry which is preliminary data.</text>
</comment>
<dbReference type="Proteomes" id="UP000282674">
    <property type="component" value="Unassembled WGS sequence"/>
</dbReference>
<proteinExistence type="inferred from homology"/>
<dbReference type="Pfam" id="PF01135">
    <property type="entry name" value="PCMT"/>
    <property type="match status" value="1"/>
</dbReference>
<evidence type="ECO:0000256" key="3">
    <source>
        <dbReference type="ARBA" id="ARBA00011890"/>
    </source>
</evidence>
<keyword evidence="8" id="KW-0949">S-adenosyl-L-methionine</keyword>
<evidence type="ECO:0000256" key="2">
    <source>
        <dbReference type="ARBA" id="ARBA00005369"/>
    </source>
</evidence>
<protein>
    <recommendedName>
        <fullName evidence="4">Protein-L-isoaspartate O-methyltransferase</fullName>
        <ecNumber evidence="3">2.1.1.77</ecNumber>
    </recommendedName>
    <alternativeName>
        <fullName evidence="11">L-isoaspartyl protein carboxyl methyltransferase</fullName>
    </alternativeName>
    <alternativeName>
        <fullName evidence="9">Protein L-isoaspartyl methyltransferase</fullName>
    </alternativeName>
    <alternativeName>
        <fullName evidence="10">Protein-beta-aspartate methyltransferase</fullName>
    </alternativeName>
</protein>
<comment type="similarity">
    <text evidence="2">Belongs to the methyltransferase superfamily. L-isoaspartyl/D-aspartyl protein methyltransferase family.</text>
</comment>
<dbReference type="GO" id="GO:0004719">
    <property type="term" value="F:protein-L-isoaspartate (D-aspartate) O-methyltransferase activity"/>
    <property type="evidence" value="ECO:0007669"/>
    <property type="project" value="UniProtKB-EC"/>
</dbReference>
<name>A0A3M2LVN7_9ACTN</name>
<evidence type="ECO:0000256" key="11">
    <source>
        <dbReference type="ARBA" id="ARBA00031350"/>
    </source>
</evidence>
<feature type="region of interest" description="Disordered" evidence="12">
    <location>
        <begin position="395"/>
        <end position="421"/>
    </location>
</feature>
<evidence type="ECO:0000256" key="7">
    <source>
        <dbReference type="ARBA" id="ARBA00022679"/>
    </source>
</evidence>
<dbReference type="AlphaFoldDB" id="A0A3M2LVN7"/>
<evidence type="ECO:0000256" key="5">
    <source>
        <dbReference type="ARBA" id="ARBA00022490"/>
    </source>
</evidence>
<dbReference type="OrthoDB" id="3501659at2"/>
<evidence type="ECO:0000256" key="8">
    <source>
        <dbReference type="ARBA" id="ARBA00022691"/>
    </source>
</evidence>
<evidence type="ECO:0000313" key="13">
    <source>
        <dbReference type="EMBL" id="RMI38998.1"/>
    </source>
</evidence>
<organism evidence="13 14">
    <name type="scientific">Actinomadura harenae</name>
    <dbReference type="NCBI Taxonomy" id="2483351"/>
    <lineage>
        <taxon>Bacteria</taxon>
        <taxon>Bacillati</taxon>
        <taxon>Actinomycetota</taxon>
        <taxon>Actinomycetes</taxon>
        <taxon>Streptosporangiales</taxon>
        <taxon>Thermomonosporaceae</taxon>
        <taxon>Actinomadura</taxon>
    </lineage>
</organism>
<dbReference type="GO" id="GO:0032259">
    <property type="term" value="P:methylation"/>
    <property type="evidence" value="ECO:0007669"/>
    <property type="project" value="UniProtKB-KW"/>
</dbReference>
<comment type="subcellular location">
    <subcellularLocation>
        <location evidence="1">Cytoplasm</location>
    </subcellularLocation>
</comment>
<dbReference type="EMBL" id="RFFG01000075">
    <property type="protein sequence ID" value="RMI38998.1"/>
    <property type="molecule type" value="Genomic_DNA"/>
</dbReference>
<dbReference type="SUPFAM" id="SSF53335">
    <property type="entry name" value="S-adenosyl-L-methionine-dependent methyltransferases"/>
    <property type="match status" value="1"/>
</dbReference>
<keyword evidence="6 13" id="KW-0489">Methyltransferase</keyword>
<dbReference type="PANTHER" id="PTHR11579:SF0">
    <property type="entry name" value="PROTEIN-L-ISOASPARTATE(D-ASPARTATE) O-METHYLTRANSFERASE"/>
    <property type="match status" value="1"/>
</dbReference>
<reference evidence="13 14" key="1">
    <citation type="submission" date="2018-10" db="EMBL/GenBank/DDBJ databases">
        <title>Isolation from soil.</title>
        <authorList>
            <person name="Hu J."/>
        </authorList>
    </citation>
    <scope>NUCLEOTIDE SEQUENCE [LARGE SCALE GENOMIC DNA]</scope>
    <source>
        <strain evidence="13 14">NEAU-Ht49</strain>
    </source>
</reference>
<accession>A0A3M2LVN7</accession>
<gene>
    <name evidence="13" type="ORF">EBO15_31030</name>
</gene>
<evidence type="ECO:0000256" key="4">
    <source>
        <dbReference type="ARBA" id="ARBA00013346"/>
    </source>
</evidence>
<dbReference type="InterPro" id="IPR029063">
    <property type="entry name" value="SAM-dependent_MTases_sf"/>
</dbReference>